<evidence type="ECO:0000313" key="2">
    <source>
        <dbReference type="Proteomes" id="UP000053573"/>
    </source>
</evidence>
<name>A0A0H1BLQ0_9EURO</name>
<reference evidence="2" key="1">
    <citation type="journal article" date="2015" name="PLoS Genet.">
        <title>The dynamic genome and transcriptome of the human fungal pathogen Blastomyces and close relative Emmonsia.</title>
        <authorList>
            <person name="Munoz J.F."/>
            <person name="Gauthier G.M."/>
            <person name="Desjardins C.A."/>
            <person name="Gallo J.E."/>
            <person name="Holder J."/>
            <person name="Sullivan T.D."/>
            <person name="Marty A.J."/>
            <person name="Carmen J.C."/>
            <person name="Chen Z."/>
            <person name="Ding L."/>
            <person name="Gujja S."/>
            <person name="Magrini V."/>
            <person name="Misas E."/>
            <person name="Mitreva M."/>
            <person name="Priest M."/>
            <person name="Saif S."/>
            <person name="Whiston E.A."/>
            <person name="Young S."/>
            <person name="Zeng Q."/>
            <person name="Goldman W.E."/>
            <person name="Mardis E.R."/>
            <person name="Taylor J.W."/>
            <person name="McEwen J.G."/>
            <person name="Clay O.K."/>
            <person name="Klein B.S."/>
            <person name="Cuomo C.A."/>
        </authorList>
    </citation>
    <scope>NUCLEOTIDE SEQUENCE [LARGE SCALE GENOMIC DNA]</scope>
    <source>
        <strain evidence="2">UAMH 139</strain>
    </source>
</reference>
<dbReference type="Proteomes" id="UP000053573">
    <property type="component" value="Unassembled WGS sequence"/>
</dbReference>
<dbReference type="EMBL" id="LDEV01001186">
    <property type="protein sequence ID" value="KLJ12068.1"/>
    <property type="molecule type" value="Genomic_DNA"/>
</dbReference>
<protein>
    <submittedName>
        <fullName evidence="1">Uncharacterized protein</fullName>
    </submittedName>
</protein>
<accession>A0A0H1BLQ0</accession>
<sequence length="54" mass="6285">MFSCEYLRATWKREVIATSHIAWESRNCPRIKLLLFVYMEKGWVANAIACPPSP</sequence>
<proteinExistence type="predicted"/>
<dbReference type="OrthoDB" id="10417317at2759"/>
<dbReference type="AlphaFoldDB" id="A0A0H1BLQ0"/>
<comment type="caution">
    <text evidence="1">The sequence shown here is derived from an EMBL/GenBank/DDBJ whole genome shotgun (WGS) entry which is preliminary data.</text>
</comment>
<gene>
    <name evidence="1" type="ORF">EMPG_12825</name>
</gene>
<keyword evidence="2" id="KW-1185">Reference proteome</keyword>
<evidence type="ECO:0000313" key="1">
    <source>
        <dbReference type="EMBL" id="KLJ12068.1"/>
    </source>
</evidence>
<organism evidence="1 2">
    <name type="scientific">Blastomyces silverae</name>
    <dbReference type="NCBI Taxonomy" id="2060906"/>
    <lineage>
        <taxon>Eukaryota</taxon>
        <taxon>Fungi</taxon>
        <taxon>Dikarya</taxon>
        <taxon>Ascomycota</taxon>
        <taxon>Pezizomycotina</taxon>
        <taxon>Eurotiomycetes</taxon>
        <taxon>Eurotiomycetidae</taxon>
        <taxon>Onygenales</taxon>
        <taxon>Ajellomycetaceae</taxon>
        <taxon>Blastomyces</taxon>
    </lineage>
</organism>